<gene>
    <name evidence="1" type="ORF">LKD70_04175</name>
</gene>
<keyword evidence="2" id="KW-1185">Reference proteome</keyword>
<proteinExistence type="predicted"/>
<comment type="caution">
    <text evidence="1">The sequence shown here is derived from an EMBL/GenBank/DDBJ whole genome shotgun (WGS) entry which is preliminary data.</text>
</comment>
<evidence type="ECO:0000313" key="2">
    <source>
        <dbReference type="Proteomes" id="UP001198151"/>
    </source>
</evidence>
<dbReference type="RefSeq" id="WP_227706784.1">
    <property type="nucleotide sequence ID" value="NZ_JAJEQX010000005.1"/>
</dbReference>
<dbReference type="Gene3D" id="3.20.80.10">
    <property type="entry name" value="Regulatory factor, effector binding domain"/>
    <property type="match status" value="1"/>
</dbReference>
<dbReference type="EMBL" id="JAJEQX010000005">
    <property type="protein sequence ID" value="MCC2253640.1"/>
    <property type="molecule type" value="Genomic_DNA"/>
</dbReference>
<protein>
    <recommendedName>
        <fullName evidence="3">GyrI-like small molecule binding domain-containing protein</fullName>
    </recommendedName>
</protein>
<accession>A0ABS8FUB3</accession>
<dbReference type="InterPro" id="IPR011256">
    <property type="entry name" value="Reg_factor_effector_dom_sf"/>
</dbReference>
<dbReference type="SUPFAM" id="SSF55136">
    <property type="entry name" value="Probable bacterial effector-binding domain"/>
    <property type="match status" value="1"/>
</dbReference>
<dbReference type="Proteomes" id="UP001198151">
    <property type="component" value="Unassembled WGS sequence"/>
</dbReference>
<organism evidence="1 2">
    <name type="scientific">Ruminococcus turbiniformis</name>
    <dbReference type="NCBI Taxonomy" id="2881258"/>
    <lineage>
        <taxon>Bacteria</taxon>
        <taxon>Bacillati</taxon>
        <taxon>Bacillota</taxon>
        <taxon>Clostridia</taxon>
        <taxon>Eubacteriales</taxon>
        <taxon>Oscillospiraceae</taxon>
        <taxon>Ruminococcus</taxon>
    </lineage>
</organism>
<evidence type="ECO:0008006" key="3">
    <source>
        <dbReference type="Google" id="ProtNLM"/>
    </source>
</evidence>
<reference evidence="1 2" key="1">
    <citation type="submission" date="2021-10" db="EMBL/GenBank/DDBJ databases">
        <title>Anaerobic single-cell dispensing facilitates the cultivation of human gut bacteria.</title>
        <authorList>
            <person name="Afrizal A."/>
        </authorList>
    </citation>
    <scope>NUCLEOTIDE SEQUENCE [LARGE SCALE GENOMIC DNA]</scope>
    <source>
        <strain evidence="1 2">CLA-AA-H200</strain>
    </source>
</reference>
<name>A0ABS8FUB3_9FIRM</name>
<evidence type="ECO:0000313" key="1">
    <source>
        <dbReference type="EMBL" id="MCC2253640.1"/>
    </source>
</evidence>
<sequence>MIYVNQPKYANSAIPAGYYAEACGNGGLEDADTIYRRLFQFIEENNYQIRGNSCEERLIDEVGSSEKEGQILRVRIPVSNLP</sequence>